<sequence length="141" mass="16142">PSLSFMESYSNRTYYSLYWKTPIEMMLILKKMQGIREIALANIVERYGRVALYTCIALLNVETFSAVGLMMDVGNIGDYATSYICMNLEIKLVFVDDSRPYKVKAKKELEVSIKIIKNMLLLRSGGEEGIDNTEYGSFWCC</sequence>
<proteinExistence type="predicted"/>
<accession>A0A9N9ERF2</accession>
<name>A0A9N9ERF2_9GLOM</name>
<organism evidence="1 2">
    <name type="scientific">Funneliformis caledonium</name>
    <dbReference type="NCBI Taxonomy" id="1117310"/>
    <lineage>
        <taxon>Eukaryota</taxon>
        <taxon>Fungi</taxon>
        <taxon>Fungi incertae sedis</taxon>
        <taxon>Mucoromycota</taxon>
        <taxon>Glomeromycotina</taxon>
        <taxon>Glomeromycetes</taxon>
        <taxon>Glomerales</taxon>
        <taxon>Glomeraceae</taxon>
        <taxon>Funneliformis</taxon>
    </lineage>
</organism>
<evidence type="ECO:0000313" key="2">
    <source>
        <dbReference type="Proteomes" id="UP000789570"/>
    </source>
</evidence>
<dbReference type="Proteomes" id="UP000789570">
    <property type="component" value="Unassembled WGS sequence"/>
</dbReference>
<evidence type="ECO:0000313" key="1">
    <source>
        <dbReference type="EMBL" id="CAG8686192.1"/>
    </source>
</evidence>
<protein>
    <submittedName>
        <fullName evidence="1">12035_t:CDS:1</fullName>
    </submittedName>
</protein>
<dbReference type="AlphaFoldDB" id="A0A9N9ERF2"/>
<dbReference type="EMBL" id="CAJVPQ010006576">
    <property type="protein sequence ID" value="CAG8686192.1"/>
    <property type="molecule type" value="Genomic_DNA"/>
</dbReference>
<reference evidence="1" key="1">
    <citation type="submission" date="2021-06" db="EMBL/GenBank/DDBJ databases">
        <authorList>
            <person name="Kallberg Y."/>
            <person name="Tangrot J."/>
            <person name="Rosling A."/>
        </authorList>
    </citation>
    <scope>NUCLEOTIDE SEQUENCE</scope>
    <source>
        <strain evidence="1">UK204</strain>
    </source>
</reference>
<comment type="caution">
    <text evidence="1">The sequence shown here is derived from an EMBL/GenBank/DDBJ whole genome shotgun (WGS) entry which is preliminary data.</text>
</comment>
<gene>
    <name evidence="1" type="ORF">FCALED_LOCUS12762</name>
</gene>
<feature type="non-terminal residue" evidence="1">
    <location>
        <position position="1"/>
    </location>
</feature>
<keyword evidence="2" id="KW-1185">Reference proteome</keyword>